<sequence>MAVSELDSGKGKLRTILSIDGGGIRGIIPGVILAFLESELQKLDGEDARIADYFDVIAGTSTGGLVVSMLTAPNKNNRPLYQAKEIVPFYKENTPEIFPQPRFHFLSSWTNKFWKVMGPRYDGEHLKDLLKKKLRDITLKQTLTQVIIPTYDINRLFPVIFTTAEAKMDELNNPTLADVCISTSAAPTYLPCHKFKIEGNSNEFHMIDGGVAANNPTLTAILHEKKAMIIRSQLETQKKNKEAKLKMTPKKMLVLSLGTGSFKKIGKYNADDTAKWGSLGWVCKNKTTPIIDIFSDANADMVDIHLATMFQYDHDLHKNDDDKKANRRKKDYLRIQAADLSGDELCSVDIATEENLGNLEIVGEKLLDETVSRVNLKTGRFEKLPAEKGTNREALIKFAKRLSMERKLRLSD</sequence>
<reference evidence="8" key="1">
    <citation type="submission" date="2025-08" db="UniProtKB">
        <authorList>
            <consortium name="RefSeq"/>
        </authorList>
    </citation>
    <scope>IDENTIFICATION</scope>
    <source>
        <tissue evidence="8">Stem</tissue>
    </source>
</reference>
<feature type="active site" description="Proton acceptor" evidence="4">
    <location>
        <position position="208"/>
    </location>
</feature>
<dbReference type="Proteomes" id="UP001652600">
    <property type="component" value="Chromosome 11"/>
</dbReference>
<keyword evidence="2 4" id="KW-0442">Lipid degradation</keyword>
<dbReference type="PROSITE" id="PS51635">
    <property type="entry name" value="PNPLA"/>
    <property type="match status" value="1"/>
</dbReference>
<dbReference type="SUPFAM" id="SSF52151">
    <property type="entry name" value="FabD/lysophospholipase-like"/>
    <property type="match status" value="1"/>
</dbReference>
<dbReference type="GeneID" id="103497454"/>
<keyword evidence="4 5" id="KW-0378">Hydrolase</keyword>
<feature type="active site" description="Nucleophile" evidence="4">
    <location>
        <position position="61"/>
    </location>
</feature>
<name>A0ABM3KC20_CUCME</name>
<comment type="similarity">
    <text evidence="1 5">Belongs to the patatin family.</text>
</comment>
<dbReference type="RefSeq" id="XP_050935316.1">
    <property type="nucleotide sequence ID" value="XM_051079359.1"/>
</dbReference>
<gene>
    <name evidence="8" type="primary">LOC103497454</name>
</gene>
<evidence type="ECO:0000313" key="7">
    <source>
        <dbReference type="Proteomes" id="UP001652600"/>
    </source>
</evidence>
<comment type="function">
    <text evidence="5">Lipolytic acyl hydrolase (LAH).</text>
</comment>
<keyword evidence="3 4" id="KW-0443">Lipid metabolism</keyword>
<evidence type="ECO:0000256" key="3">
    <source>
        <dbReference type="ARBA" id="ARBA00023098"/>
    </source>
</evidence>
<dbReference type="EC" id="3.1.1.-" evidence="5"/>
<feature type="domain" description="PNPLA" evidence="6">
    <location>
        <begin position="17"/>
        <end position="221"/>
    </location>
</feature>
<feature type="short sequence motif" description="GXGXXG" evidence="4">
    <location>
        <begin position="21"/>
        <end position="26"/>
    </location>
</feature>
<evidence type="ECO:0000256" key="4">
    <source>
        <dbReference type="PROSITE-ProRule" id="PRU01161"/>
    </source>
</evidence>
<feature type="short sequence motif" description="GXSXG" evidence="4">
    <location>
        <begin position="59"/>
        <end position="63"/>
    </location>
</feature>
<evidence type="ECO:0000259" key="6">
    <source>
        <dbReference type="PROSITE" id="PS51635"/>
    </source>
</evidence>
<dbReference type="InterPro" id="IPR016035">
    <property type="entry name" value="Acyl_Trfase/lysoPLipase"/>
</dbReference>
<keyword evidence="7" id="KW-1185">Reference proteome</keyword>
<evidence type="ECO:0000313" key="8">
    <source>
        <dbReference type="RefSeq" id="XP_050935316.1"/>
    </source>
</evidence>
<dbReference type="PANTHER" id="PTHR32176">
    <property type="entry name" value="XYLOSE ISOMERASE"/>
    <property type="match status" value="1"/>
</dbReference>
<organism evidence="7 8">
    <name type="scientific">Cucumis melo</name>
    <name type="common">Muskmelon</name>
    <dbReference type="NCBI Taxonomy" id="3656"/>
    <lineage>
        <taxon>Eukaryota</taxon>
        <taxon>Viridiplantae</taxon>
        <taxon>Streptophyta</taxon>
        <taxon>Embryophyta</taxon>
        <taxon>Tracheophyta</taxon>
        <taxon>Spermatophyta</taxon>
        <taxon>Magnoliopsida</taxon>
        <taxon>eudicotyledons</taxon>
        <taxon>Gunneridae</taxon>
        <taxon>Pentapetalae</taxon>
        <taxon>rosids</taxon>
        <taxon>fabids</taxon>
        <taxon>Cucurbitales</taxon>
        <taxon>Cucurbitaceae</taxon>
        <taxon>Benincaseae</taxon>
        <taxon>Cucumis</taxon>
    </lineage>
</organism>
<dbReference type="InterPro" id="IPR002641">
    <property type="entry name" value="PNPLA_dom"/>
</dbReference>
<evidence type="ECO:0000256" key="1">
    <source>
        <dbReference type="ARBA" id="ARBA00010240"/>
    </source>
</evidence>
<comment type="domain">
    <text evidence="5">The nitrogen atoms of the two glycine residues in the GGXR motif define the oxyanion hole, and stabilize the oxyanion that forms during the nucleophilic attack by the catalytic serine during substrate cleavage.</text>
</comment>
<dbReference type="Gene3D" id="3.40.1090.10">
    <property type="entry name" value="Cytosolic phospholipase A2 catalytic domain"/>
    <property type="match status" value="1"/>
</dbReference>
<dbReference type="PANTHER" id="PTHR32176:SF99">
    <property type="entry name" value="PATATIN"/>
    <property type="match status" value="1"/>
</dbReference>
<evidence type="ECO:0000256" key="5">
    <source>
        <dbReference type="RuleBase" id="RU361262"/>
    </source>
</evidence>
<proteinExistence type="inferred from homology"/>
<evidence type="ECO:0000256" key="2">
    <source>
        <dbReference type="ARBA" id="ARBA00022963"/>
    </source>
</evidence>
<feature type="short sequence motif" description="DGA/G" evidence="4">
    <location>
        <begin position="208"/>
        <end position="210"/>
    </location>
</feature>
<accession>A0ABM3KC20</accession>
<dbReference type="Pfam" id="PF01734">
    <property type="entry name" value="Patatin"/>
    <property type="match status" value="1"/>
</dbReference>
<protein>
    <recommendedName>
        <fullName evidence="5">Patatin</fullName>
        <ecNumber evidence="5">3.1.1.-</ecNumber>
    </recommendedName>
</protein>